<organism evidence="1 2">
    <name type="scientific">Paraburkholderia caribensis</name>
    <dbReference type="NCBI Taxonomy" id="75105"/>
    <lineage>
        <taxon>Bacteria</taxon>
        <taxon>Pseudomonadati</taxon>
        <taxon>Pseudomonadota</taxon>
        <taxon>Betaproteobacteria</taxon>
        <taxon>Burkholderiales</taxon>
        <taxon>Burkholderiaceae</taxon>
        <taxon>Paraburkholderia</taxon>
    </lineage>
</organism>
<reference evidence="1 2" key="1">
    <citation type="journal article" date="2014" name="Genome Announc.">
        <title>Draft Genome Sequence of the Haloacid-Degrading Burkholderia caribensis Strain MBA4.</title>
        <authorList>
            <person name="Pan Y."/>
            <person name="Kong K.F."/>
            <person name="Tsang J.S."/>
        </authorList>
    </citation>
    <scope>NUCLEOTIDE SEQUENCE [LARGE SCALE GENOMIC DNA]</scope>
    <source>
        <strain evidence="1 2">852011</strain>
    </source>
</reference>
<dbReference type="Proteomes" id="UP000509548">
    <property type="component" value="Chromosome 2"/>
</dbReference>
<proteinExistence type="predicted"/>
<evidence type="ECO:0000313" key="1">
    <source>
        <dbReference type="EMBL" id="QLB65595.1"/>
    </source>
</evidence>
<sequence>MHGVCESRYGVCEPVKDVFAGFTLPLMSCRVPCFRRGRRMDDIKPITDYIVNHDIKIYNLTKEKMEATCQMS</sequence>
<protein>
    <submittedName>
        <fullName evidence="1">Uncharacterized protein</fullName>
    </submittedName>
</protein>
<name>A0A9Q6WNT8_9BURK</name>
<evidence type="ECO:0000313" key="2">
    <source>
        <dbReference type="Proteomes" id="UP000509548"/>
    </source>
</evidence>
<gene>
    <name evidence="1" type="ORF">A9O66_24800</name>
</gene>
<accession>A0A9Q6WNT8</accession>
<dbReference type="EMBL" id="CP015959">
    <property type="protein sequence ID" value="QLB65595.1"/>
    <property type="molecule type" value="Genomic_DNA"/>
</dbReference>
<dbReference type="AlphaFoldDB" id="A0A9Q6WNT8"/>